<dbReference type="PANTHER" id="PTHR43283">
    <property type="entry name" value="BETA-LACTAMASE-RELATED"/>
    <property type="match status" value="1"/>
</dbReference>
<dbReference type="EMBL" id="ACYY01000001">
    <property type="protein sequence ID" value="EEW26838.1"/>
    <property type="molecule type" value="Genomic_DNA"/>
</dbReference>
<gene>
    <name evidence="2" type="ORF">Rsw2DRAFT_0073</name>
</gene>
<dbReference type="PANTHER" id="PTHR43283:SF14">
    <property type="entry name" value="BLL8153 PROTEIN"/>
    <property type="match status" value="1"/>
</dbReference>
<reference evidence="2 3" key="1">
    <citation type="submission" date="2009-08" db="EMBL/GenBank/DDBJ databases">
        <title>The draft genome of Rhodobacter sp. SW2.</title>
        <authorList>
            <consortium name="US DOE Joint Genome Institute (JGI-PGF)"/>
            <person name="Lucas S."/>
            <person name="Copeland A."/>
            <person name="Lapidus A."/>
            <person name="Glavina del Rio T."/>
            <person name="Tice H."/>
            <person name="Bruce D."/>
            <person name="Goodwin L."/>
            <person name="Pitluck S."/>
            <person name="Larimer F."/>
            <person name="Land M.L."/>
            <person name="Hauser L."/>
            <person name="Emerson D."/>
        </authorList>
    </citation>
    <scope>NUCLEOTIDE SEQUENCE [LARGE SCALE GENOMIC DNA]</scope>
    <source>
        <strain evidence="2 3">SW2</strain>
    </source>
</reference>
<evidence type="ECO:0000259" key="1">
    <source>
        <dbReference type="Pfam" id="PF00144"/>
    </source>
</evidence>
<dbReference type="eggNOG" id="COG1680">
    <property type="taxonomic scope" value="Bacteria"/>
</dbReference>
<accession>C8RW95</accession>
<evidence type="ECO:0000313" key="2">
    <source>
        <dbReference type="EMBL" id="EEW26838.1"/>
    </source>
</evidence>
<proteinExistence type="predicted"/>
<dbReference type="OrthoDB" id="9814204at2"/>
<dbReference type="AlphaFoldDB" id="C8RW95"/>
<dbReference type="Proteomes" id="UP000010121">
    <property type="component" value="Unassembled WGS sequence"/>
</dbReference>
<dbReference type="InterPro" id="IPR050789">
    <property type="entry name" value="Diverse_Enzym_Activities"/>
</dbReference>
<evidence type="ECO:0000313" key="3">
    <source>
        <dbReference type="Proteomes" id="UP000010121"/>
    </source>
</evidence>
<dbReference type="STRING" id="371731.Rsw2DRAFT_0073"/>
<comment type="caution">
    <text evidence="2">The sequence shown here is derived from an EMBL/GenBank/DDBJ whole genome shotgun (WGS) entry which is preliminary data.</text>
</comment>
<dbReference type="SUPFAM" id="SSF56601">
    <property type="entry name" value="beta-lactamase/transpeptidase-like"/>
    <property type="match status" value="1"/>
</dbReference>
<dbReference type="InterPro" id="IPR012338">
    <property type="entry name" value="Beta-lactam/transpept-like"/>
</dbReference>
<keyword evidence="3" id="KW-1185">Reference proteome</keyword>
<protein>
    <submittedName>
        <fullName evidence="2">Beta-lactamase</fullName>
    </submittedName>
</protein>
<dbReference type="Pfam" id="PF00144">
    <property type="entry name" value="Beta-lactamase"/>
    <property type="match status" value="1"/>
</dbReference>
<dbReference type="InterPro" id="IPR001466">
    <property type="entry name" value="Beta-lactam-related"/>
</dbReference>
<dbReference type="RefSeq" id="WP_008026893.1">
    <property type="nucleotide sequence ID" value="NZ_ACYY01000001.1"/>
</dbReference>
<feature type="domain" description="Beta-lactamase-related" evidence="1">
    <location>
        <begin position="94"/>
        <end position="366"/>
    </location>
</feature>
<name>C8RW95_9RHOB</name>
<sequence length="387" mass="41230">MPKLLGRLLRLVLLLAVVTAGVAFWKREEVTRLYAVMTLFEPDRIVQNFSHMDAAFLSVPLYIGTTAPLPLPPGPAATLPAETDAWVADRAITALVVLKGGQLVHESYYLGTGPLDRRISWSVAKSFLSALLGIELAEGKIASLDDPVTKYAPQLVGSAYEGASIRNVLNMASGVKFDEDYLAFFSDINKMGRVIGLGGSLDDFAAGLSERSAPPGTAWQYVSIDTHVLGMVIRGATGREIPDLMSEKLLVPLGLEVAPYYVTDGLRQAFVLGGLNLITRDYARFGLLFANGGAANGQQIVPADWVEASTKATAPTASGAIGYGFQWWVPEGAAPGEFMARGVYGQYIYVNRGLGVVIAVNAADRGFTAPGVAEANVAMFRAIANSL</sequence>
<organism evidence="2 3">
    <name type="scientific">Rhodobacter ferrooxidans</name>
    <dbReference type="NCBI Taxonomy" id="371731"/>
    <lineage>
        <taxon>Bacteria</taxon>
        <taxon>Pseudomonadati</taxon>
        <taxon>Pseudomonadota</taxon>
        <taxon>Alphaproteobacteria</taxon>
        <taxon>Rhodobacterales</taxon>
        <taxon>Rhodobacter group</taxon>
        <taxon>Rhodobacter</taxon>
    </lineage>
</organism>
<dbReference type="Gene3D" id="3.40.710.10">
    <property type="entry name" value="DD-peptidase/beta-lactamase superfamily"/>
    <property type="match status" value="1"/>
</dbReference>